<dbReference type="InterPro" id="IPR003593">
    <property type="entry name" value="AAA+_ATPase"/>
</dbReference>
<evidence type="ECO:0000256" key="1">
    <source>
        <dbReference type="ARBA" id="ARBA00023015"/>
    </source>
</evidence>
<protein>
    <submittedName>
        <fullName evidence="5">ATP/maltotriose-dependent transcriptional regulator MalT</fullName>
    </submittedName>
</protein>
<reference evidence="5 6" key="1">
    <citation type="submission" date="2020-07" db="EMBL/GenBank/DDBJ databases">
        <title>Sequencing the genomes of 1000 actinobacteria strains.</title>
        <authorList>
            <person name="Klenk H.-P."/>
        </authorList>
    </citation>
    <scope>NUCLEOTIDE SEQUENCE [LARGE SCALE GENOMIC DNA]</scope>
    <source>
        <strain evidence="5 6">LI1</strain>
    </source>
</reference>
<dbReference type="CDD" id="cd06170">
    <property type="entry name" value="LuxR_C_like"/>
    <property type="match status" value="1"/>
</dbReference>
<evidence type="ECO:0000259" key="4">
    <source>
        <dbReference type="PROSITE" id="PS50043"/>
    </source>
</evidence>
<dbReference type="InterPro" id="IPR036388">
    <property type="entry name" value="WH-like_DNA-bd_sf"/>
</dbReference>
<dbReference type="PROSITE" id="PS50043">
    <property type="entry name" value="HTH_LUXR_2"/>
    <property type="match status" value="1"/>
</dbReference>
<dbReference type="AlphaFoldDB" id="A0A7Z0J504"/>
<keyword evidence="6" id="KW-1185">Reference proteome</keyword>
<keyword evidence="3" id="KW-0804">Transcription</keyword>
<dbReference type="InterPro" id="IPR027417">
    <property type="entry name" value="P-loop_NTPase"/>
</dbReference>
<evidence type="ECO:0000313" key="5">
    <source>
        <dbReference type="EMBL" id="NYJ18651.1"/>
    </source>
</evidence>
<dbReference type="EMBL" id="JACCFM010000001">
    <property type="protein sequence ID" value="NYJ18651.1"/>
    <property type="molecule type" value="Genomic_DNA"/>
</dbReference>
<feature type="domain" description="HTH luxR-type" evidence="4">
    <location>
        <begin position="785"/>
        <end position="850"/>
    </location>
</feature>
<sequence length="852" mass="91215">MNEHTQLHAVVSSSGRAPCVGRVVARPRLDATLGTLVAGSSHLMTIWSAAGSGKTTLLGQWARLLTDGGFSVVMISGESLERVPDILSGLAASDRDRPGQTDASRSIVMVDDIHLLAGRAAKAAVTALLNVLPSVAGVIIAGRYQPVGTHAPLNTAGGLAVLRTADLAFTRVELNALTECHSVCLDDVVLDVLLRRTEGWAIAVALAVPWLKESADARAAVLGFDGDHRAVADYLVSEVLESLSVDERFVLATTAIRSDVPLELASYVSGLPNAGELLHEICQRNSLMIEDSEGYHYHPVLLSFLQADARRKNVHDFAAAHTKAFTWFYAREDGAHALEEALASGRGHNIQSALDRFGLELMLAGETDLIDRAMAALPTSAAPLALVATQLLFEAPFFADSTRATHLFEEALAHDTAGTPTQEPWLAVALALHCLVGTTHHSYEARLRRLRSADIVALRRKSLALDLLAEVAEAWCIGRVGAPADALLRLREVGISADRAGFGWLSLMAASCAAPLATLSGRWELAAAIEDQVIVQLSAHPRTQPGRVRSSATIISAVRSYRRCEAMQTEELDALIAADAHRLTPGARVPAIAARTGARLDSEANPRPALETMDRLMRDHGVHYPQLFAVVALRLVSLHLTLDGRAEAQERAADVYALLGDDSVESETVRLALALPTRRGDAAEESLLAALHNTARSWHAGAPIGAWILLAHAAELRGSHSEADIRLTHAVRLAQRFDVLQPFAARGGEGATLLTVRSGRFGPLDSFAAQVQAAVHSLLPAQPEQSSPGVPLTQREHDILNELPVHQSVAEIARKQTLSVNTVKTHMRSIYQKLGVTDRSDAVSTAQILGLL</sequence>
<dbReference type="SUPFAM" id="SSF46894">
    <property type="entry name" value="C-terminal effector domain of the bipartite response regulators"/>
    <property type="match status" value="1"/>
</dbReference>
<dbReference type="RefSeq" id="WP_179577530.1">
    <property type="nucleotide sequence ID" value="NZ_JACCFM010000001.1"/>
</dbReference>
<dbReference type="Gene3D" id="3.40.50.300">
    <property type="entry name" value="P-loop containing nucleotide triphosphate hydrolases"/>
    <property type="match status" value="1"/>
</dbReference>
<name>A0A7Z0J504_9MICO</name>
<dbReference type="SMART" id="SM00421">
    <property type="entry name" value="HTH_LUXR"/>
    <property type="match status" value="1"/>
</dbReference>
<dbReference type="SMART" id="SM00382">
    <property type="entry name" value="AAA"/>
    <property type="match status" value="1"/>
</dbReference>
<comment type="caution">
    <text evidence="5">The sequence shown here is derived from an EMBL/GenBank/DDBJ whole genome shotgun (WGS) entry which is preliminary data.</text>
</comment>
<gene>
    <name evidence="5" type="ORF">HNR05_000442</name>
</gene>
<dbReference type="InterPro" id="IPR000792">
    <property type="entry name" value="Tscrpt_reg_LuxR_C"/>
</dbReference>
<dbReference type="PANTHER" id="PTHR44688">
    <property type="entry name" value="DNA-BINDING TRANSCRIPTIONAL ACTIVATOR DEVR_DOSR"/>
    <property type="match status" value="1"/>
</dbReference>
<dbReference type="GO" id="GO:0006355">
    <property type="term" value="P:regulation of DNA-templated transcription"/>
    <property type="evidence" value="ECO:0007669"/>
    <property type="project" value="InterPro"/>
</dbReference>
<dbReference type="Pfam" id="PF25873">
    <property type="entry name" value="WHD_MalT"/>
    <property type="match status" value="1"/>
</dbReference>
<dbReference type="PANTHER" id="PTHR44688:SF25">
    <property type="entry name" value="HTH LUXR-TYPE DOMAIN-CONTAINING PROTEIN"/>
    <property type="match status" value="1"/>
</dbReference>
<dbReference type="Proteomes" id="UP000537260">
    <property type="component" value="Unassembled WGS sequence"/>
</dbReference>
<evidence type="ECO:0000313" key="6">
    <source>
        <dbReference type="Proteomes" id="UP000537260"/>
    </source>
</evidence>
<organism evidence="5 6">
    <name type="scientific">Glaciibacter psychrotolerans</name>
    <dbReference type="NCBI Taxonomy" id="670054"/>
    <lineage>
        <taxon>Bacteria</taxon>
        <taxon>Bacillati</taxon>
        <taxon>Actinomycetota</taxon>
        <taxon>Actinomycetes</taxon>
        <taxon>Micrococcales</taxon>
        <taxon>Microbacteriaceae</taxon>
        <taxon>Glaciibacter</taxon>
    </lineage>
</organism>
<keyword evidence="2" id="KW-0238">DNA-binding</keyword>
<dbReference type="SUPFAM" id="SSF52540">
    <property type="entry name" value="P-loop containing nucleoside triphosphate hydrolases"/>
    <property type="match status" value="1"/>
</dbReference>
<dbReference type="Gene3D" id="1.10.10.10">
    <property type="entry name" value="Winged helix-like DNA-binding domain superfamily/Winged helix DNA-binding domain"/>
    <property type="match status" value="1"/>
</dbReference>
<keyword evidence="1" id="KW-0805">Transcription regulation</keyword>
<dbReference type="Pfam" id="PF00196">
    <property type="entry name" value="GerE"/>
    <property type="match status" value="1"/>
</dbReference>
<dbReference type="InterPro" id="IPR059106">
    <property type="entry name" value="WHD_MalT"/>
</dbReference>
<evidence type="ECO:0000256" key="2">
    <source>
        <dbReference type="ARBA" id="ARBA00023125"/>
    </source>
</evidence>
<evidence type="ECO:0000256" key="3">
    <source>
        <dbReference type="ARBA" id="ARBA00023163"/>
    </source>
</evidence>
<proteinExistence type="predicted"/>
<dbReference type="InterPro" id="IPR016032">
    <property type="entry name" value="Sig_transdc_resp-reg_C-effctor"/>
</dbReference>
<accession>A0A7Z0J504</accession>
<dbReference type="GO" id="GO:0003677">
    <property type="term" value="F:DNA binding"/>
    <property type="evidence" value="ECO:0007669"/>
    <property type="project" value="UniProtKB-KW"/>
</dbReference>